<reference evidence="2 3" key="1">
    <citation type="submission" date="2020-11" db="EMBL/GenBank/DDBJ databases">
        <authorList>
            <person name="Kim M.K."/>
        </authorList>
    </citation>
    <scope>NUCLEOTIDE SEQUENCE [LARGE SCALE GENOMIC DNA]</scope>
    <source>
        <strain evidence="2 3">BT662</strain>
    </source>
</reference>
<dbReference type="InterPro" id="IPR050256">
    <property type="entry name" value="Glycosyltransferase_2"/>
</dbReference>
<dbReference type="PANTHER" id="PTHR48090">
    <property type="entry name" value="UNDECAPRENYL-PHOSPHATE 4-DEOXY-4-FORMAMIDO-L-ARABINOSE TRANSFERASE-RELATED"/>
    <property type="match status" value="1"/>
</dbReference>
<evidence type="ECO:0000259" key="1">
    <source>
        <dbReference type="Pfam" id="PF00535"/>
    </source>
</evidence>
<keyword evidence="3" id="KW-1185">Reference proteome</keyword>
<comment type="caution">
    <text evidence="2">The sequence shown here is derived from an EMBL/GenBank/DDBJ whole genome shotgun (WGS) entry which is preliminary data.</text>
</comment>
<sequence length="250" mass="28334">MNEGPKLSVVIPAYNEAESIGETLRTLHATLVAEGIDHEIVVTNDNSKDDTLGALRALAAEIPTLTYYTNAGPNGFGYAVRYGLERYAGDCVAVMMADLSDDPADLVRYYRTMVEGNYDCVFGSRWIKGGRVVDYPAHKKLLNRVANTLVKTLFRLKYNDCTNAFKLYRRHTMEGLKPFLSPHFNLTLELPLKAIVRGYSYAVVPNSWTNRKFGESKLKIKEMGSRYFFIMMYCLIEKYFAQGDFQKKNG</sequence>
<gene>
    <name evidence="2" type="ORF">I2H31_00630</name>
</gene>
<dbReference type="Gene3D" id="3.90.550.10">
    <property type="entry name" value="Spore Coat Polysaccharide Biosynthesis Protein SpsA, Chain A"/>
    <property type="match status" value="1"/>
</dbReference>
<dbReference type="RefSeq" id="WP_196291062.1">
    <property type="nucleotide sequence ID" value="NZ_JADQDM010000001.1"/>
</dbReference>
<dbReference type="InterPro" id="IPR029044">
    <property type="entry name" value="Nucleotide-diphossugar_trans"/>
</dbReference>
<dbReference type="Proteomes" id="UP000618931">
    <property type="component" value="Unassembled WGS sequence"/>
</dbReference>
<dbReference type="SUPFAM" id="SSF53448">
    <property type="entry name" value="Nucleotide-diphospho-sugar transferases"/>
    <property type="match status" value="1"/>
</dbReference>
<evidence type="ECO:0000313" key="2">
    <source>
        <dbReference type="EMBL" id="MBF9219591.1"/>
    </source>
</evidence>
<accession>A0ABS0HYI0</accession>
<dbReference type="PANTHER" id="PTHR48090:SF7">
    <property type="entry name" value="RFBJ PROTEIN"/>
    <property type="match status" value="1"/>
</dbReference>
<feature type="domain" description="Glycosyltransferase 2-like" evidence="1">
    <location>
        <begin position="8"/>
        <end position="171"/>
    </location>
</feature>
<protein>
    <submittedName>
        <fullName evidence="2">Glycosyltransferase family 2 protein</fullName>
    </submittedName>
</protein>
<dbReference type="Pfam" id="PF00535">
    <property type="entry name" value="Glycos_transf_2"/>
    <property type="match status" value="1"/>
</dbReference>
<proteinExistence type="predicted"/>
<name>A0ABS0HYI0_9BACT</name>
<dbReference type="InterPro" id="IPR001173">
    <property type="entry name" value="Glyco_trans_2-like"/>
</dbReference>
<organism evidence="2 3">
    <name type="scientific">Hymenobacter ruricola</name>
    <dbReference type="NCBI Taxonomy" id="2791023"/>
    <lineage>
        <taxon>Bacteria</taxon>
        <taxon>Pseudomonadati</taxon>
        <taxon>Bacteroidota</taxon>
        <taxon>Cytophagia</taxon>
        <taxon>Cytophagales</taxon>
        <taxon>Hymenobacteraceae</taxon>
        <taxon>Hymenobacter</taxon>
    </lineage>
</organism>
<dbReference type="CDD" id="cd04179">
    <property type="entry name" value="DPM_DPG-synthase_like"/>
    <property type="match status" value="1"/>
</dbReference>
<evidence type="ECO:0000313" key="3">
    <source>
        <dbReference type="Proteomes" id="UP000618931"/>
    </source>
</evidence>
<dbReference type="EMBL" id="JADQDM010000001">
    <property type="protein sequence ID" value="MBF9219591.1"/>
    <property type="molecule type" value="Genomic_DNA"/>
</dbReference>